<dbReference type="Proteomes" id="UP000823603">
    <property type="component" value="Unassembled WGS sequence"/>
</dbReference>
<dbReference type="Pfam" id="PF02618">
    <property type="entry name" value="YceG"/>
    <property type="match status" value="1"/>
</dbReference>
<gene>
    <name evidence="7 8" type="primary">mltG</name>
    <name evidence="8" type="ORF">IAB82_09075</name>
</gene>
<evidence type="ECO:0000256" key="1">
    <source>
        <dbReference type="ARBA" id="ARBA00022475"/>
    </source>
</evidence>
<comment type="similarity">
    <text evidence="7">Belongs to the transglycosylase MltG family.</text>
</comment>
<keyword evidence="6 7" id="KW-0961">Cell wall biogenesis/degradation</keyword>
<evidence type="ECO:0000313" key="9">
    <source>
        <dbReference type="Proteomes" id="UP000823603"/>
    </source>
</evidence>
<comment type="caution">
    <text evidence="8">The sequence shown here is derived from an EMBL/GenBank/DDBJ whole genome shotgun (WGS) entry which is preliminary data.</text>
</comment>
<dbReference type="PANTHER" id="PTHR30518">
    <property type="entry name" value="ENDOLYTIC MUREIN TRANSGLYCOSYLASE"/>
    <property type="match status" value="1"/>
</dbReference>
<dbReference type="EMBL" id="JADIMB010000134">
    <property type="protein sequence ID" value="MBO8471927.1"/>
    <property type="molecule type" value="Genomic_DNA"/>
</dbReference>
<dbReference type="EC" id="4.2.2.29" evidence="7"/>
<evidence type="ECO:0000256" key="5">
    <source>
        <dbReference type="ARBA" id="ARBA00023239"/>
    </source>
</evidence>
<dbReference type="NCBIfam" id="TIGR00247">
    <property type="entry name" value="endolytic transglycosylase MltG"/>
    <property type="match status" value="1"/>
</dbReference>
<keyword evidence="2 7" id="KW-0812">Transmembrane</keyword>
<keyword evidence="5 7" id="KW-0456">Lyase</keyword>
<accession>A0A9D9IGB7</accession>
<feature type="site" description="Important for catalytic activity" evidence="7">
    <location>
        <position position="225"/>
    </location>
</feature>
<keyword evidence="4 7" id="KW-0472">Membrane</keyword>
<proteinExistence type="inferred from homology"/>
<dbReference type="CDD" id="cd08010">
    <property type="entry name" value="MltG_like"/>
    <property type="match status" value="1"/>
</dbReference>
<dbReference type="InterPro" id="IPR003770">
    <property type="entry name" value="MLTG-like"/>
</dbReference>
<dbReference type="GO" id="GO:0005886">
    <property type="term" value="C:plasma membrane"/>
    <property type="evidence" value="ECO:0007669"/>
    <property type="project" value="UniProtKB-UniRule"/>
</dbReference>
<keyword evidence="1 7" id="KW-1003">Cell membrane</keyword>
<protein>
    <recommendedName>
        <fullName evidence="7">Endolytic murein transglycosylase</fullName>
        <ecNumber evidence="7">4.2.2.29</ecNumber>
    </recommendedName>
    <alternativeName>
        <fullName evidence="7">Peptidoglycan lytic transglycosylase</fullName>
    </alternativeName>
    <alternativeName>
        <fullName evidence="7">Peptidoglycan polymerization terminase</fullName>
    </alternativeName>
</protein>
<evidence type="ECO:0000256" key="6">
    <source>
        <dbReference type="ARBA" id="ARBA00023316"/>
    </source>
</evidence>
<dbReference type="GO" id="GO:0009252">
    <property type="term" value="P:peptidoglycan biosynthetic process"/>
    <property type="evidence" value="ECO:0007669"/>
    <property type="project" value="UniProtKB-UniRule"/>
</dbReference>
<reference evidence="8" key="1">
    <citation type="submission" date="2020-10" db="EMBL/GenBank/DDBJ databases">
        <authorList>
            <person name="Gilroy R."/>
        </authorList>
    </citation>
    <scope>NUCLEOTIDE SEQUENCE</scope>
    <source>
        <strain evidence="8">B2-22910</strain>
    </source>
</reference>
<dbReference type="AlphaFoldDB" id="A0A9D9IGB7"/>
<evidence type="ECO:0000313" key="8">
    <source>
        <dbReference type="EMBL" id="MBO8471927.1"/>
    </source>
</evidence>
<reference evidence="8" key="2">
    <citation type="journal article" date="2021" name="PeerJ">
        <title>Extensive microbial diversity within the chicken gut microbiome revealed by metagenomics and culture.</title>
        <authorList>
            <person name="Gilroy R."/>
            <person name="Ravi A."/>
            <person name="Getino M."/>
            <person name="Pursley I."/>
            <person name="Horton D.L."/>
            <person name="Alikhan N.F."/>
            <person name="Baker D."/>
            <person name="Gharbi K."/>
            <person name="Hall N."/>
            <person name="Watson M."/>
            <person name="Adriaenssens E.M."/>
            <person name="Foster-Nyarko E."/>
            <person name="Jarju S."/>
            <person name="Secka A."/>
            <person name="Antonio M."/>
            <person name="Oren A."/>
            <person name="Chaudhuri R.R."/>
            <person name="La Ragione R."/>
            <person name="Hildebrand F."/>
            <person name="Pallen M.J."/>
        </authorList>
    </citation>
    <scope>NUCLEOTIDE SEQUENCE</scope>
    <source>
        <strain evidence="8">B2-22910</strain>
    </source>
</reference>
<comment type="function">
    <text evidence="7">Functions as a peptidoglycan terminase that cleaves nascent peptidoglycan strands endolytically to terminate their elongation.</text>
</comment>
<dbReference type="HAMAP" id="MF_02065">
    <property type="entry name" value="MltG"/>
    <property type="match status" value="1"/>
</dbReference>
<evidence type="ECO:0000256" key="7">
    <source>
        <dbReference type="HAMAP-Rule" id="MF_02065"/>
    </source>
</evidence>
<comment type="catalytic activity">
    <reaction evidence="7">
        <text>a peptidoglycan chain = a peptidoglycan chain with N-acetyl-1,6-anhydromuramyl-[peptide] at the reducing end + a peptidoglycan chain with N-acetylglucosamine at the non-reducing end.</text>
        <dbReference type="EC" id="4.2.2.29"/>
    </reaction>
</comment>
<organism evidence="8 9">
    <name type="scientific">Candidatus Cryptobacteroides faecavium</name>
    <dbReference type="NCBI Taxonomy" id="2840762"/>
    <lineage>
        <taxon>Bacteria</taxon>
        <taxon>Pseudomonadati</taxon>
        <taxon>Bacteroidota</taxon>
        <taxon>Bacteroidia</taxon>
        <taxon>Bacteroidales</taxon>
        <taxon>Candidatus Cryptobacteroides</taxon>
    </lineage>
</organism>
<sequence length="354" mass="39206">MVKLSHNRTLAVSAVAACVAVAAGVAGFLAGRYVADNRKPCFANEYVLYVYPGTDAGTAIDSLMSGAGALRRGSLERCAAKEGLESGIKPGRYVIEPSFTAVYAVRMLVHGWQTPQNMTLSGTIRSKGSLARKIGMQMMVDSAQVAQALCDTAFLARYGYTPENIFAMILPDTYQMYWTASVKDIFDRLSKEHDIYWTDSRKDAAEALGLSPYEATVLASIVSGETLKPFEYPEIAGVYLNRLHRGMKLQADPTVAFCYGYTLDRILRKHLKVDSPYNTYKYKGLPPAPINVPLKACIEAVLHPDRHGYLYFCASPAFDGTHRFAVTYKEHLKNAREFQRALTQRQREKAAAAR</sequence>
<evidence type="ECO:0000256" key="2">
    <source>
        <dbReference type="ARBA" id="ARBA00022692"/>
    </source>
</evidence>
<evidence type="ECO:0000256" key="3">
    <source>
        <dbReference type="ARBA" id="ARBA00022989"/>
    </source>
</evidence>
<dbReference type="GO" id="GO:0071555">
    <property type="term" value="P:cell wall organization"/>
    <property type="evidence" value="ECO:0007669"/>
    <property type="project" value="UniProtKB-KW"/>
</dbReference>
<evidence type="ECO:0000256" key="4">
    <source>
        <dbReference type="ARBA" id="ARBA00023136"/>
    </source>
</evidence>
<name>A0A9D9IGB7_9BACT</name>
<keyword evidence="3 7" id="KW-1133">Transmembrane helix</keyword>
<dbReference type="PANTHER" id="PTHR30518:SF2">
    <property type="entry name" value="ENDOLYTIC MUREIN TRANSGLYCOSYLASE"/>
    <property type="match status" value="1"/>
</dbReference>
<dbReference type="Gene3D" id="3.30.160.60">
    <property type="entry name" value="Classic Zinc Finger"/>
    <property type="match status" value="1"/>
</dbReference>
<dbReference type="GO" id="GO:0008932">
    <property type="term" value="F:lytic endotransglycosylase activity"/>
    <property type="evidence" value="ECO:0007669"/>
    <property type="project" value="UniProtKB-UniRule"/>
</dbReference>